<evidence type="ECO:0000256" key="2">
    <source>
        <dbReference type="ARBA" id="ARBA00023012"/>
    </source>
</evidence>
<evidence type="ECO:0000313" key="5">
    <source>
        <dbReference type="EMBL" id="KTC84249.1"/>
    </source>
</evidence>
<evidence type="ECO:0000256" key="3">
    <source>
        <dbReference type="PROSITE-ProRule" id="PRU00169"/>
    </source>
</evidence>
<evidence type="ECO:0000259" key="4">
    <source>
        <dbReference type="PROSITE" id="PS50110"/>
    </source>
</evidence>
<evidence type="ECO:0000313" key="6">
    <source>
        <dbReference type="Proteomes" id="UP000054736"/>
    </source>
</evidence>
<dbReference type="InterPro" id="IPR001789">
    <property type="entry name" value="Sig_transdc_resp-reg_receiver"/>
</dbReference>
<dbReference type="AlphaFoldDB" id="A0A0W0SLZ0"/>
<keyword evidence="5" id="KW-0808">Transferase</keyword>
<dbReference type="SUPFAM" id="SSF52172">
    <property type="entry name" value="CheY-like"/>
    <property type="match status" value="1"/>
</dbReference>
<feature type="domain" description="Response regulatory" evidence="4">
    <location>
        <begin position="1"/>
        <end position="72"/>
    </location>
</feature>
<dbReference type="EMBL" id="LNXY01000033">
    <property type="protein sequence ID" value="KTC84249.1"/>
    <property type="molecule type" value="Genomic_DNA"/>
</dbReference>
<dbReference type="PANTHER" id="PTHR45339:SF1">
    <property type="entry name" value="HYBRID SIGNAL TRANSDUCTION HISTIDINE KINASE J"/>
    <property type="match status" value="1"/>
</dbReference>
<protein>
    <submittedName>
        <fullName evidence="5">Sensory histidine-kinase / response regulator</fullName>
        <ecNumber evidence="5">2.7.13.3</ecNumber>
    </submittedName>
</protein>
<reference evidence="5 6" key="1">
    <citation type="submission" date="2015-11" db="EMBL/GenBank/DDBJ databases">
        <title>Genomic analysis of 38 Legionella species identifies large and diverse effector repertoires.</title>
        <authorList>
            <person name="Burstein D."/>
            <person name="Amaro F."/>
            <person name="Zusman T."/>
            <person name="Lifshitz Z."/>
            <person name="Cohen O."/>
            <person name="Gilbert J.A."/>
            <person name="Pupko T."/>
            <person name="Shuman H.A."/>
            <person name="Segal G."/>
        </authorList>
    </citation>
    <scope>NUCLEOTIDE SEQUENCE [LARGE SCALE GENOMIC DNA]</scope>
    <source>
        <strain evidence="5 6">ATCC 700990</strain>
    </source>
</reference>
<name>A0A0W0SLZ0_9GAMM</name>
<dbReference type="GO" id="GO:0004673">
    <property type="term" value="F:protein histidine kinase activity"/>
    <property type="evidence" value="ECO:0007669"/>
    <property type="project" value="UniProtKB-EC"/>
</dbReference>
<keyword evidence="5" id="KW-0418">Kinase</keyword>
<dbReference type="OrthoDB" id="9792854at2"/>
<dbReference type="Gene3D" id="3.40.50.2300">
    <property type="match status" value="1"/>
</dbReference>
<dbReference type="GO" id="GO:0000160">
    <property type="term" value="P:phosphorelay signal transduction system"/>
    <property type="evidence" value="ECO:0007669"/>
    <property type="project" value="UniProtKB-KW"/>
</dbReference>
<dbReference type="EC" id="2.7.13.3" evidence="5"/>
<gene>
    <name evidence="5" type="ORF">Ldro_3055</name>
</gene>
<dbReference type="RefSeq" id="WP_083498010.1">
    <property type="nucleotide sequence ID" value="NZ_CAAAIU010000009.1"/>
</dbReference>
<keyword evidence="6" id="KW-1185">Reference proteome</keyword>
<dbReference type="PATRIC" id="fig|1212489.4.peg.3234"/>
<keyword evidence="2" id="KW-0902">Two-component regulatory system</keyword>
<organism evidence="5 6">
    <name type="scientific">Legionella drozanskii LLAP-1</name>
    <dbReference type="NCBI Taxonomy" id="1212489"/>
    <lineage>
        <taxon>Bacteria</taxon>
        <taxon>Pseudomonadati</taxon>
        <taxon>Pseudomonadota</taxon>
        <taxon>Gammaproteobacteria</taxon>
        <taxon>Legionellales</taxon>
        <taxon>Legionellaceae</taxon>
        <taxon>Legionella</taxon>
    </lineage>
</organism>
<dbReference type="InterPro" id="IPR011006">
    <property type="entry name" value="CheY-like_superfamily"/>
</dbReference>
<accession>A0A0W0SLZ0</accession>
<dbReference type="PROSITE" id="PS50110">
    <property type="entry name" value="RESPONSE_REGULATORY"/>
    <property type="match status" value="1"/>
</dbReference>
<dbReference type="Proteomes" id="UP000054736">
    <property type="component" value="Unassembled WGS sequence"/>
</dbReference>
<comment type="caution">
    <text evidence="5">The sequence shown here is derived from an EMBL/GenBank/DDBJ whole genome shotgun (WGS) entry which is preliminary data.</text>
</comment>
<dbReference type="Pfam" id="PF00072">
    <property type="entry name" value="Response_reg"/>
    <property type="match status" value="1"/>
</dbReference>
<evidence type="ECO:0000256" key="1">
    <source>
        <dbReference type="ARBA" id="ARBA00022553"/>
    </source>
</evidence>
<dbReference type="PANTHER" id="PTHR45339">
    <property type="entry name" value="HYBRID SIGNAL TRANSDUCTION HISTIDINE KINASE J"/>
    <property type="match status" value="1"/>
</dbReference>
<keyword evidence="1 3" id="KW-0597">Phosphoprotein</keyword>
<proteinExistence type="predicted"/>
<sequence length="77" mass="8376">MDLGLPGINGIETTIKIKMDKSGINNTLTSIVAVTANEDPIIREQCLNAEMDEVLSKPFTPVTAKELLDRFCPEEAA</sequence>
<feature type="modified residue" description="4-aspartylphosphate" evidence="3">
    <location>
        <position position="2"/>
    </location>
</feature>
<dbReference type="STRING" id="1212489.Ldro_3055"/>